<dbReference type="GO" id="GO:0003677">
    <property type="term" value="F:DNA binding"/>
    <property type="evidence" value="ECO:0007669"/>
    <property type="project" value="UniProtKB-KW"/>
</dbReference>
<name>A0A553FMN5_9CORY</name>
<sequence length="321" mass="35172">MKELTRDELLARRLIAQGLAPSAARPTLASALDVAEHLLALQGQTYDAGIRALSLRAGCDEQKVLEDISHFRVVRCWPQRGTLHFMPAADVRWMSRLLYPRVASSQKSRRPSLGLSEDMVAAASEALHSAATEPLSRTEVYEIFAEAGVDPTEGRGSHLLRAFGGAGDLVQGPKAGSQETFLHVDALPTVQREPEEPLAELAQRYVEGHGPVSAADLQAWSKLSKSQATKALTSTVAQPVCHDGQAFWMAPWQEDVTASEIDEALKIRIELPAFDEYLLGYAHKEWIVPDEIRDDVLTKNGLSWPWVMEGGRGVASLRYAG</sequence>
<dbReference type="AlphaFoldDB" id="A0A553FMN5"/>
<dbReference type="InterPro" id="IPR009351">
    <property type="entry name" value="AlkZ-like"/>
</dbReference>
<dbReference type="RefSeq" id="WP_144014113.1">
    <property type="nucleotide sequence ID" value="NZ_VKDK01000035.1"/>
</dbReference>
<organism evidence="1 2">
    <name type="scientific">Corynebacterium hiratae</name>
    <dbReference type="NCBI Taxonomy" id="3139423"/>
    <lineage>
        <taxon>Bacteria</taxon>
        <taxon>Bacillati</taxon>
        <taxon>Actinomycetota</taxon>
        <taxon>Actinomycetes</taxon>
        <taxon>Mycobacteriales</taxon>
        <taxon>Corynebacteriaceae</taxon>
        <taxon>Corynebacterium</taxon>
    </lineage>
</organism>
<dbReference type="Pfam" id="PF06224">
    <property type="entry name" value="AlkZ-like"/>
    <property type="match status" value="1"/>
</dbReference>
<keyword evidence="1" id="KW-0238">DNA-binding</keyword>
<dbReference type="Proteomes" id="UP000320443">
    <property type="component" value="Unassembled WGS sequence"/>
</dbReference>
<evidence type="ECO:0000313" key="1">
    <source>
        <dbReference type="EMBL" id="TRX58522.1"/>
    </source>
</evidence>
<dbReference type="EMBL" id="VKDK01000035">
    <property type="protein sequence ID" value="TRX58522.1"/>
    <property type="molecule type" value="Genomic_DNA"/>
</dbReference>
<proteinExistence type="predicted"/>
<comment type="caution">
    <text evidence="1">The sequence shown here is derived from an EMBL/GenBank/DDBJ whole genome shotgun (WGS) entry which is preliminary data.</text>
</comment>
<protein>
    <submittedName>
        <fullName evidence="1">Winged helix DNA-binding domain-containing protein</fullName>
    </submittedName>
</protein>
<gene>
    <name evidence="1" type="ORF">FNY97_13030</name>
</gene>
<keyword evidence="2" id="KW-1185">Reference proteome</keyword>
<dbReference type="PANTHER" id="PTHR38479">
    <property type="entry name" value="LMO0824 PROTEIN"/>
    <property type="match status" value="1"/>
</dbReference>
<evidence type="ECO:0000313" key="2">
    <source>
        <dbReference type="Proteomes" id="UP000320443"/>
    </source>
</evidence>
<reference evidence="1 2" key="1">
    <citation type="submission" date="2019-07" db="EMBL/GenBank/DDBJ databases">
        <title>Draft genome of C. aurimucosum strain 2274.</title>
        <authorList>
            <person name="Pacheco L.G.C."/>
            <person name="Aguiar E.R.G.R."/>
            <person name="Santos C.S."/>
            <person name="Rocha D.J.P.G."/>
            <person name="Sant'Anna L.O."/>
            <person name="Mattos-Guaraldi A.L."/>
            <person name="Santos L.S."/>
        </authorList>
    </citation>
    <scope>NUCLEOTIDE SEQUENCE [LARGE SCALE GENOMIC DNA]</scope>
    <source>
        <strain evidence="1 2">2274</strain>
    </source>
</reference>
<dbReference type="PANTHER" id="PTHR38479:SF2">
    <property type="entry name" value="WINGED HELIX DNA-BINDING DOMAIN-CONTAINING PROTEIN"/>
    <property type="match status" value="1"/>
</dbReference>
<accession>A0A553FMN5</accession>